<evidence type="ECO:0008006" key="4">
    <source>
        <dbReference type="Google" id="ProtNLM"/>
    </source>
</evidence>
<feature type="region of interest" description="Disordered" evidence="1">
    <location>
        <begin position="29"/>
        <end position="140"/>
    </location>
</feature>
<dbReference type="Proteomes" id="UP001217089">
    <property type="component" value="Unassembled WGS sequence"/>
</dbReference>
<organism evidence="2 3">
    <name type="scientific">Tegillarca granosa</name>
    <name type="common">Malaysian cockle</name>
    <name type="synonym">Anadara granosa</name>
    <dbReference type="NCBI Taxonomy" id="220873"/>
    <lineage>
        <taxon>Eukaryota</taxon>
        <taxon>Metazoa</taxon>
        <taxon>Spiralia</taxon>
        <taxon>Lophotrochozoa</taxon>
        <taxon>Mollusca</taxon>
        <taxon>Bivalvia</taxon>
        <taxon>Autobranchia</taxon>
        <taxon>Pteriomorphia</taxon>
        <taxon>Arcoida</taxon>
        <taxon>Arcoidea</taxon>
        <taxon>Arcidae</taxon>
        <taxon>Tegillarca</taxon>
    </lineage>
</organism>
<gene>
    <name evidence="2" type="ORF">KUTeg_012152</name>
</gene>
<feature type="region of interest" description="Disordered" evidence="1">
    <location>
        <begin position="194"/>
        <end position="280"/>
    </location>
</feature>
<feature type="region of interest" description="Disordered" evidence="1">
    <location>
        <begin position="332"/>
        <end position="356"/>
    </location>
</feature>
<proteinExistence type="predicted"/>
<name>A0ABQ9F320_TEGGR</name>
<comment type="caution">
    <text evidence="2">The sequence shown here is derived from an EMBL/GenBank/DDBJ whole genome shotgun (WGS) entry which is preliminary data.</text>
</comment>
<feature type="compositionally biased region" description="Low complexity" evidence="1">
    <location>
        <begin position="215"/>
        <end position="226"/>
    </location>
</feature>
<feature type="compositionally biased region" description="Low complexity" evidence="1">
    <location>
        <begin position="87"/>
        <end position="101"/>
    </location>
</feature>
<evidence type="ECO:0000313" key="2">
    <source>
        <dbReference type="EMBL" id="KAJ8310287.1"/>
    </source>
</evidence>
<evidence type="ECO:0000313" key="3">
    <source>
        <dbReference type="Proteomes" id="UP001217089"/>
    </source>
</evidence>
<accession>A0ABQ9F320</accession>
<reference evidence="2 3" key="1">
    <citation type="submission" date="2022-12" db="EMBL/GenBank/DDBJ databases">
        <title>Chromosome-level genome of Tegillarca granosa.</title>
        <authorList>
            <person name="Kim J."/>
        </authorList>
    </citation>
    <scope>NUCLEOTIDE SEQUENCE [LARGE SCALE GENOMIC DNA]</scope>
    <source>
        <strain evidence="2">Teg-2019</strain>
        <tissue evidence="2">Adductor muscle</tissue>
    </source>
</reference>
<feature type="compositionally biased region" description="Gly residues" evidence="1">
    <location>
        <begin position="32"/>
        <end position="56"/>
    </location>
</feature>
<evidence type="ECO:0000256" key="1">
    <source>
        <dbReference type="SAM" id="MobiDB-lite"/>
    </source>
</evidence>
<feature type="compositionally biased region" description="Low complexity" evidence="1">
    <location>
        <begin position="233"/>
        <end position="243"/>
    </location>
</feature>
<protein>
    <recommendedName>
        <fullName evidence="4">UAP56-interacting factor</fullName>
    </recommendedName>
</protein>
<sequence>MPKLEVNVFTTMDAMEKIDMSLDDIIKLNKGKSGGQGGGRGGQSRGRGSQGQGRGASGQSRGRGRGRGRGNPSQNRLKGRGPNRYKQLNNNSYQQRNRQQNVPGVSPLNRKNQDQKNTTNQNYGAGRQNLPRQSLKQQRSKAIEAIRKARQTLTKLNSKMNRTNLINQKRGIQDLKQTKSKQGRGRGRGLLGLYRQQTPGAGRGRGLTVGGRGRGLFTRGGSPSKSRGGGLSSRGRGMSNRGRFQLNRNFSSSVSSLASSNQAQGNRRRRQWRPRQTTTDNSILTVSISNLDEIGKQKKREQILSLKSPQSQNLVYQKSVFAQNHTNLSLNERFGSSSSTSSSMPDLNGSGRRVFF</sequence>
<dbReference type="EMBL" id="JARBDR010000640">
    <property type="protein sequence ID" value="KAJ8310287.1"/>
    <property type="molecule type" value="Genomic_DNA"/>
</dbReference>
<feature type="compositionally biased region" description="Gly residues" evidence="1">
    <location>
        <begin position="201"/>
        <end position="214"/>
    </location>
</feature>
<feature type="compositionally biased region" description="Low complexity" evidence="1">
    <location>
        <begin position="251"/>
        <end position="265"/>
    </location>
</feature>
<keyword evidence="3" id="KW-1185">Reference proteome</keyword>